<evidence type="ECO:0000313" key="1">
    <source>
        <dbReference type="EMBL" id="SCZ26045.1"/>
    </source>
</evidence>
<comment type="caution">
    <text evidence="1">The sequence shown here is derived from an EMBL/GenBank/DDBJ whole genome shotgun (WGS) entry which is preliminary data.</text>
</comment>
<reference evidence="2" key="1">
    <citation type="submission" date="2016-10" db="EMBL/GenBank/DDBJ databases">
        <authorList>
            <person name="de Groot N.N."/>
        </authorList>
    </citation>
    <scope>NUCLEOTIDE SEQUENCE [LARGE SCALE GENOMIC DNA]</scope>
    <source>
        <strain evidence="2">DSM 15758</strain>
    </source>
</reference>
<dbReference type="EMBL" id="FMWB01000002">
    <property type="protein sequence ID" value="SCZ26045.1"/>
    <property type="molecule type" value="Genomic_DNA"/>
</dbReference>
<dbReference type="RefSeq" id="WP_027600416.1">
    <property type="nucleotide sequence ID" value="NZ_FMWB01000002.1"/>
</dbReference>
<dbReference type="InterPro" id="IPR009387">
    <property type="entry name" value="HigB-2"/>
</dbReference>
<dbReference type="Pfam" id="PF06296">
    <property type="entry name" value="RelE"/>
    <property type="match status" value="1"/>
</dbReference>
<dbReference type="PIRSF" id="PIRSF039032">
    <property type="entry name" value="HigB-2"/>
    <property type="match status" value="1"/>
</dbReference>
<name>A0A1G5MLG1_9PSED</name>
<evidence type="ECO:0000313" key="2">
    <source>
        <dbReference type="Proteomes" id="UP000183046"/>
    </source>
</evidence>
<gene>
    <name evidence="1" type="ORF">SAMN05216279_102301</name>
</gene>
<organism evidence="1 2">
    <name type="scientific">Pseudomonas oryzihabitans</name>
    <dbReference type="NCBI Taxonomy" id="47885"/>
    <lineage>
        <taxon>Bacteria</taxon>
        <taxon>Pseudomonadati</taxon>
        <taxon>Pseudomonadota</taxon>
        <taxon>Gammaproteobacteria</taxon>
        <taxon>Pseudomonadales</taxon>
        <taxon>Pseudomonadaceae</taxon>
        <taxon>Pseudomonas</taxon>
    </lineage>
</organism>
<accession>A0A1G5MLG1</accession>
<dbReference type="OrthoDB" id="197283at2"/>
<dbReference type="Proteomes" id="UP000183046">
    <property type="component" value="Unassembled WGS sequence"/>
</dbReference>
<sequence length="104" mass="11810">MIFIETPVFTRLVKELLEDDAYAAFQRELAQNPTAGDVIRDTGGLRKIRVASGGHGKRGGFRVIYYHFAADARIALLLIYPKSEKDDLSVEDRKALKAMIEKWR</sequence>
<protein>
    <submittedName>
        <fullName evidence="1">RelE toxin of RelE / RelB toxin-antitoxin system</fullName>
    </submittedName>
</protein>
<dbReference type="AlphaFoldDB" id="A0A1G5MLG1"/>
<proteinExistence type="predicted"/>